<proteinExistence type="predicted"/>
<comment type="caution">
    <text evidence="2">The sequence shown here is derived from an EMBL/GenBank/DDBJ whole genome shotgun (WGS) entry which is preliminary data.</text>
</comment>
<reference evidence="2 3" key="1">
    <citation type="submission" date="2019-04" db="EMBL/GenBank/DDBJ databases">
        <title>Chromosome genome assembly for Takifugu flavidus.</title>
        <authorList>
            <person name="Xiao S."/>
        </authorList>
    </citation>
    <scope>NUCLEOTIDE SEQUENCE [LARGE SCALE GENOMIC DNA]</scope>
    <source>
        <strain evidence="2">HTHZ2018</strain>
        <tissue evidence="2">Muscle</tissue>
    </source>
</reference>
<evidence type="ECO:0000313" key="3">
    <source>
        <dbReference type="Proteomes" id="UP000324091"/>
    </source>
</evidence>
<evidence type="ECO:0000313" key="2">
    <source>
        <dbReference type="EMBL" id="TWW78180.1"/>
    </source>
</evidence>
<evidence type="ECO:0000256" key="1">
    <source>
        <dbReference type="SAM" id="MobiDB-lite"/>
    </source>
</evidence>
<sequence length="181" mass="19675">MSHQKEENTGTGRPSRLQPGLFGRQKLGDGRSLGKPWRKTIGQPLKDSSKPSGALGGGSSAPPTLYSAGRDLLTSTGDIDRWWKEYFVELLNPVVTASTEEVEAGDSKEDFAITLAKEEAVPLASLNKGLQYVLGRFAAECKAVGMKISTSKSRVMVLDRKREVCPLQVGGEVLPQLEQFR</sequence>
<dbReference type="AlphaFoldDB" id="A0A5C6PIW8"/>
<organism evidence="2 3">
    <name type="scientific">Takifugu flavidus</name>
    <name type="common">sansaifugu</name>
    <dbReference type="NCBI Taxonomy" id="433684"/>
    <lineage>
        <taxon>Eukaryota</taxon>
        <taxon>Metazoa</taxon>
        <taxon>Chordata</taxon>
        <taxon>Craniata</taxon>
        <taxon>Vertebrata</taxon>
        <taxon>Euteleostomi</taxon>
        <taxon>Actinopterygii</taxon>
        <taxon>Neopterygii</taxon>
        <taxon>Teleostei</taxon>
        <taxon>Neoteleostei</taxon>
        <taxon>Acanthomorphata</taxon>
        <taxon>Eupercaria</taxon>
        <taxon>Tetraodontiformes</taxon>
        <taxon>Tetradontoidea</taxon>
        <taxon>Tetraodontidae</taxon>
        <taxon>Takifugu</taxon>
    </lineage>
</organism>
<dbReference type="EMBL" id="RHFK02000003">
    <property type="protein sequence ID" value="TWW78180.1"/>
    <property type="molecule type" value="Genomic_DNA"/>
</dbReference>
<accession>A0A5C6PIW8</accession>
<feature type="region of interest" description="Disordered" evidence="1">
    <location>
        <begin position="1"/>
        <end position="62"/>
    </location>
</feature>
<gene>
    <name evidence="2" type="ORF">D4764_11G0003010</name>
</gene>
<protein>
    <submittedName>
        <fullName evidence="2">Uncharacterized protein</fullName>
    </submittedName>
</protein>
<name>A0A5C6PIW8_9TELE</name>
<dbReference type="Proteomes" id="UP000324091">
    <property type="component" value="Chromosome 11"/>
</dbReference>
<keyword evidence="3" id="KW-1185">Reference proteome</keyword>